<keyword evidence="5" id="KW-1185">Reference proteome</keyword>
<evidence type="ECO:0000256" key="2">
    <source>
        <dbReference type="ARBA" id="ARBA00023136"/>
    </source>
</evidence>
<dbReference type="RefSeq" id="WP_052222250.1">
    <property type="nucleotide sequence ID" value="NZ_LHUR01000032.1"/>
</dbReference>
<dbReference type="EMBL" id="LHUR01000032">
    <property type="protein sequence ID" value="KOA18825.1"/>
    <property type="molecule type" value="Genomic_DNA"/>
</dbReference>
<reference evidence="5" key="1">
    <citation type="submission" date="2015-08" db="EMBL/GenBank/DDBJ databases">
        <title>Genome sequence of the strict anaerobe Clostridium homopropionicum LuHBu1 (DSM 5847T).</title>
        <authorList>
            <person name="Poehlein A."/>
            <person name="Beck M."/>
            <person name="Schiel-Bengelsdorf B."/>
            <person name="Bengelsdorf F.R."/>
            <person name="Daniel R."/>
            <person name="Duerre P."/>
        </authorList>
    </citation>
    <scope>NUCLEOTIDE SEQUENCE [LARGE SCALE GENOMIC DNA]</scope>
    <source>
        <strain evidence="5">DSM 5847</strain>
    </source>
</reference>
<feature type="transmembrane region" description="Helical" evidence="3">
    <location>
        <begin position="404"/>
        <end position="427"/>
    </location>
</feature>
<protein>
    <submittedName>
        <fullName evidence="4">Spore germination protein XA</fullName>
    </submittedName>
</protein>
<evidence type="ECO:0000313" key="4">
    <source>
        <dbReference type="EMBL" id="KOA18825.1"/>
    </source>
</evidence>
<evidence type="ECO:0000256" key="3">
    <source>
        <dbReference type="SAM" id="Phobius"/>
    </source>
</evidence>
<evidence type="ECO:0000313" key="5">
    <source>
        <dbReference type="Proteomes" id="UP000037043"/>
    </source>
</evidence>
<dbReference type="PANTHER" id="PTHR22550">
    <property type="entry name" value="SPORE GERMINATION PROTEIN"/>
    <property type="match status" value="1"/>
</dbReference>
<keyword evidence="3" id="KW-0812">Transmembrane</keyword>
<dbReference type="GO" id="GO:0009847">
    <property type="term" value="P:spore germination"/>
    <property type="evidence" value="ECO:0007669"/>
    <property type="project" value="InterPro"/>
</dbReference>
<feature type="transmembrane region" description="Helical" evidence="3">
    <location>
        <begin position="281"/>
        <end position="300"/>
    </location>
</feature>
<keyword evidence="3" id="KW-1133">Transmembrane helix</keyword>
<dbReference type="PIRSF" id="PIRSF005690">
    <property type="entry name" value="GerBA"/>
    <property type="match status" value="1"/>
</dbReference>
<evidence type="ECO:0000256" key="1">
    <source>
        <dbReference type="ARBA" id="ARBA00005278"/>
    </source>
</evidence>
<sequence>MSNKNTDKIQEIINNISGVLLRKLQVTNKEVWIAFIPQISDRDSISNNIIRPLLCYDKTEELTLDLILNSVIYIDDVFEENDENNIVNHVLEGKAIIILTDSDKFIVANTISIEKRAIESPQIETNIRSPRDAFTENLDSNLSLIRHRIKDQSLKIDYITVGSRTKTDVVVIYLSDITNKEYVKVIKKRIKDIKIDGILESAYVQKFISNKDTTFLPQMGIYEKSDSTCANILEGKICIMVDGSNIAIITPKNFVEFFDASDDHYENMYISFFIKMLRFEAFIITLTLSAIYVGIVAYHADIIPAQYIIVLAASRTTVPVNAITETILMEMVVELLREASARLPKQIGPAIGIVGTIVIGQAAVVAGLVSPLMVIIVALGLMASFAIPDYTIMNSIRLMKFGMILITGLLGIFGFIMGITFIVIKLASISTLGVPYLAPIAPFYYENLKNYFLSNIVHTKKRPEYLKNKDDTRQ</sequence>
<dbReference type="GO" id="GO:0016020">
    <property type="term" value="C:membrane"/>
    <property type="evidence" value="ECO:0007669"/>
    <property type="project" value="InterPro"/>
</dbReference>
<proteinExistence type="inferred from homology"/>
<dbReference type="STRING" id="36844.SAMN04488501_12212"/>
<comment type="similarity">
    <text evidence="1">Belongs to the GerABKA family.</text>
</comment>
<dbReference type="InterPro" id="IPR050768">
    <property type="entry name" value="UPF0353/GerABKA_families"/>
</dbReference>
<dbReference type="Proteomes" id="UP000037043">
    <property type="component" value="Unassembled WGS sequence"/>
</dbReference>
<dbReference type="Pfam" id="PF03323">
    <property type="entry name" value="GerA"/>
    <property type="match status" value="1"/>
</dbReference>
<gene>
    <name evidence="4" type="primary">gerXA</name>
    <name evidence="4" type="ORF">CLHOM_27640</name>
</gene>
<dbReference type="AlphaFoldDB" id="A0A0L6Z785"/>
<accession>A0A0L6Z785</accession>
<dbReference type="InterPro" id="IPR004995">
    <property type="entry name" value="Spore_Ger"/>
</dbReference>
<dbReference type="PANTHER" id="PTHR22550:SF5">
    <property type="entry name" value="LEUCINE ZIPPER PROTEIN 4"/>
    <property type="match status" value="1"/>
</dbReference>
<organism evidence="4 5">
    <name type="scientific">Clostridium homopropionicum DSM 5847</name>
    <dbReference type="NCBI Taxonomy" id="1121318"/>
    <lineage>
        <taxon>Bacteria</taxon>
        <taxon>Bacillati</taxon>
        <taxon>Bacillota</taxon>
        <taxon>Clostridia</taxon>
        <taxon>Eubacteriales</taxon>
        <taxon>Clostridiaceae</taxon>
        <taxon>Clostridium</taxon>
    </lineage>
</organism>
<feature type="transmembrane region" description="Helical" evidence="3">
    <location>
        <begin position="372"/>
        <end position="392"/>
    </location>
</feature>
<keyword evidence="2 3" id="KW-0472">Membrane</keyword>
<name>A0A0L6Z785_9CLOT</name>
<dbReference type="PATRIC" id="fig|1121318.3.peg.2777"/>
<comment type="caution">
    <text evidence="4">The sequence shown here is derived from an EMBL/GenBank/DDBJ whole genome shotgun (WGS) entry which is preliminary data.</text>
</comment>